<dbReference type="PANTHER" id="PTHR31147:SF1">
    <property type="entry name" value="ACYL TRANSFERASE 4"/>
    <property type="match status" value="1"/>
</dbReference>
<comment type="similarity">
    <text evidence="1">Belongs to the plant acyltransferase family.</text>
</comment>
<dbReference type="Gene3D" id="3.30.559.10">
    <property type="entry name" value="Chloramphenicol acetyltransferase-like domain"/>
    <property type="match status" value="2"/>
</dbReference>
<evidence type="ECO:0000256" key="1">
    <source>
        <dbReference type="ARBA" id="ARBA00009861"/>
    </source>
</evidence>
<dbReference type="AlphaFoldDB" id="A0A059DDU5"/>
<dbReference type="Pfam" id="PF02458">
    <property type="entry name" value="Transferase"/>
    <property type="match status" value="1"/>
</dbReference>
<organism evidence="4">
    <name type="scientific">Eucalyptus grandis</name>
    <name type="common">Flooded gum</name>
    <dbReference type="NCBI Taxonomy" id="71139"/>
    <lineage>
        <taxon>Eukaryota</taxon>
        <taxon>Viridiplantae</taxon>
        <taxon>Streptophyta</taxon>
        <taxon>Embryophyta</taxon>
        <taxon>Tracheophyta</taxon>
        <taxon>Spermatophyta</taxon>
        <taxon>Magnoliopsida</taxon>
        <taxon>eudicotyledons</taxon>
        <taxon>Gunneridae</taxon>
        <taxon>Pentapetalae</taxon>
        <taxon>rosids</taxon>
        <taxon>malvids</taxon>
        <taxon>Myrtales</taxon>
        <taxon>Myrtaceae</taxon>
        <taxon>Myrtoideae</taxon>
        <taxon>Eucalypteae</taxon>
        <taxon>Eucalyptus</taxon>
    </lineage>
</organism>
<keyword evidence="2" id="KW-0808">Transferase</keyword>
<name>A0A059DDU5_EUCGR</name>
<dbReference type="GO" id="GO:0016746">
    <property type="term" value="F:acyltransferase activity"/>
    <property type="evidence" value="ECO:0007669"/>
    <property type="project" value="UniProtKB-KW"/>
</dbReference>
<evidence type="ECO:0000256" key="2">
    <source>
        <dbReference type="ARBA" id="ARBA00022679"/>
    </source>
</evidence>
<dbReference type="InterPro" id="IPR023213">
    <property type="entry name" value="CAT-like_dom_sf"/>
</dbReference>
<proteinExistence type="inferred from homology"/>
<dbReference type="eggNOG" id="ENOG502QQHA">
    <property type="taxonomic scope" value="Eukaryota"/>
</dbReference>
<gene>
    <name evidence="4" type="ORF">EUGRSUZ_A01011</name>
</gene>
<dbReference type="STRING" id="71139.A0A059DDU5"/>
<accession>A0A059DDU5</accession>
<evidence type="ECO:0000313" key="4">
    <source>
        <dbReference type="EMBL" id="KCW88644.1"/>
    </source>
</evidence>
<dbReference type="InParanoid" id="A0A059DDU5"/>
<reference evidence="4" key="1">
    <citation type="submission" date="2013-07" db="EMBL/GenBank/DDBJ databases">
        <title>The genome of Eucalyptus grandis.</title>
        <authorList>
            <person name="Schmutz J."/>
            <person name="Hayes R."/>
            <person name="Myburg A."/>
            <person name="Tuskan G."/>
            <person name="Grattapaglia D."/>
            <person name="Rokhsar D.S."/>
        </authorList>
    </citation>
    <scope>NUCLEOTIDE SEQUENCE</scope>
    <source>
        <tissue evidence="4">Leaf extractions</tissue>
    </source>
</reference>
<evidence type="ECO:0000256" key="3">
    <source>
        <dbReference type="ARBA" id="ARBA00023315"/>
    </source>
</evidence>
<dbReference type="FunCoup" id="A0A059DDU5">
    <property type="interactions" value="8"/>
</dbReference>
<protein>
    <submittedName>
        <fullName evidence="4">Uncharacterized protein</fullName>
    </submittedName>
</protein>
<dbReference type="EMBL" id="KK198753">
    <property type="protein sequence ID" value="KCW88644.1"/>
    <property type="molecule type" value="Genomic_DNA"/>
</dbReference>
<dbReference type="KEGG" id="egr:104434419"/>
<dbReference type="OrthoDB" id="444127at2759"/>
<dbReference type="Gramene" id="KCW88644">
    <property type="protein sequence ID" value="KCW88644"/>
    <property type="gene ID" value="EUGRSUZ_A01011"/>
</dbReference>
<dbReference type="InterPro" id="IPR050898">
    <property type="entry name" value="Plant_acyltransferase"/>
</dbReference>
<sequence>MAISVIRSSDSFVKPSEKTPSHLLDLSAIDRIPVLRCNTRTLHVFTHGPDAARVIKEALSKALVPYYPIAGRLVESVAGELQIDCSEEGVRFVEATADCTLESVNYFEDVMSIPYDELLPGELQEPESREPLVQMQVTRFVCGGFVIGLIFCHSICDGLGAARFLNALGEFARGLERPTIEPVWYRHFFPAPTPQSRSDNVSPPPLPIPPPPLPNYQLQHANIDIPLEDINKLKQIFRKSTGRNCSTFEAVAASFWSSRTQVISLNPQTEVCLVFFANCRQLLDPPLPDGFYGNCFFPVTVKASSELLQEASFTDAVKIIQEAKEKLPSEFEKFKKGDPLEHGADPFTPPLGYTTLFLSEWGRLGFNQVDYGWGPPAHIVPVQGSSTIPAGIVGSLPLPREGVRLMTWCIEEAHRRPLLDQMAKLFQCYSEHDP</sequence>
<dbReference type="OMA" id="VHVVPIQ"/>
<keyword evidence="3" id="KW-0012">Acyltransferase</keyword>
<dbReference type="PANTHER" id="PTHR31147">
    <property type="entry name" value="ACYL TRANSFERASE 4"/>
    <property type="match status" value="1"/>
</dbReference>